<evidence type="ECO:0000256" key="10">
    <source>
        <dbReference type="ARBA" id="ARBA00082306"/>
    </source>
</evidence>
<dbReference type="Proteomes" id="UP001283341">
    <property type="component" value="Unassembled WGS sequence"/>
</dbReference>
<reference evidence="14" key="2">
    <citation type="submission" date="2023-06" db="EMBL/GenBank/DDBJ databases">
        <authorList>
            <consortium name="Lawrence Berkeley National Laboratory"/>
            <person name="Haridas S."/>
            <person name="Hensen N."/>
            <person name="Bonometti L."/>
            <person name="Westerberg I."/>
            <person name="Brannstrom I.O."/>
            <person name="Guillou S."/>
            <person name="Cros-Aarteil S."/>
            <person name="Calhoun S."/>
            <person name="Kuo A."/>
            <person name="Mondo S."/>
            <person name="Pangilinan J."/>
            <person name="Riley R."/>
            <person name="Labutti K."/>
            <person name="Andreopoulos B."/>
            <person name="Lipzen A."/>
            <person name="Chen C."/>
            <person name="Yanf M."/>
            <person name="Daum C."/>
            <person name="Ng V."/>
            <person name="Clum A."/>
            <person name="Steindorff A."/>
            <person name="Ohm R."/>
            <person name="Martin F."/>
            <person name="Silar P."/>
            <person name="Natvig D."/>
            <person name="Lalanne C."/>
            <person name="Gautier V."/>
            <person name="Ament-Velasquez S.L."/>
            <person name="Kruys A."/>
            <person name="Hutchinson M.I."/>
            <person name="Powell A.J."/>
            <person name="Barry K."/>
            <person name="Miller A.N."/>
            <person name="Grigoriev I.V."/>
            <person name="Debuchy R."/>
            <person name="Gladieux P."/>
            <person name="Thoren M.H."/>
            <person name="Johannesson H."/>
        </authorList>
    </citation>
    <scope>NUCLEOTIDE SEQUENCE</scope>
    <source>
        <strain evidence="14">CBS 118394</strain>
    </source>
</reference>
<evidence type="ECO:0000256" key="3">
    <source>
        <dbReference type="ARBA" id="ARBA00022553"/>
    </source>
</evidence>
<keyword evidence="7 11" id="KW-0067">ATP-binding</keyword>
<feature type="compositionally biased region" description="Polar residues" evidence="12">
    <location>
        <begin position="802"/>
        <end position="811"/>
    </location>
</feature>
<evidence type="ECO:0000259" key="13">
    <source>
        <dbReference type="PROSITE" id="PS51455"/>
    </source>
</evidence>
<dbReference type="PROSITE" id="PS51455">
    <property type="entry name" value="PIPK"/>
    <property type="match status" value="1"/>
</dbReference>
<dbReference type="SMART" id="SM00330">
    <property type="entry name" value="PIPKc"/>
    <property type="match status" value="1"/>
</dbReference>
<dbReference type="Gene3D" id="3.30.800.10">
    <property type="entry name" value="Phosphatidylinositol Phosphate Kinase II Beta"/>
    <property type="match status" value="1"/>
</dbReference>
<reference evidence="14" key="1">
    <citation type="journal article" date="2023" name="Mol. Phylogenet. Evol.">
        <title>Genome-scale phylogeny and comparative genomics of the fungal order Sordariales.</title>
        <authorList>
            <person name="Hensen N."/>
            <person name="Bonometti L."/>
            <person name="Westerberg I."/>
            <person name="Brannstrom I.O."/>
            <person name="Guillou S."/>
            <person name="Cros-Aarteil S."/>
            <person name="Calhoun S."/>
            <person name="Haridas S."/>
            <person name="Kuo A."/>
            <person name="Mondo S."/>
            <person name="Pangilinan J."/>
            <person name="Riley R."/>
            <person name="LaButti K."/>
            <person name="Andreopoulos B."/>
            <person name="Lipzen A."/>
            <person name="Chen C."/>
            <person name="Yan M."/>
            <person name="Daum C."/>
            <person name="Ng V."/>
            <person name="Clum A."/>
            <person name="Steindorff A."/>
            <person name="Ohm R.A."/>
            <person name="Martin F."/>
            <person name="Silar P."/>
            <person name="Natvig D.O."/>
            <person name="Lalanne C."/>
            <person name="Gautier V."/>
            <person name="Ament-Velasquez S.L."/>
            <person name="Kruys A."/>
            <person name="Hutchinson M.I."/>
            <person name="Powell A.J."/>
            <person name="Barry K."/>
            <person name="Miller A.N."/>
            <person name="Grigoriev I.V."/>
            <person name="Debuchy R."/>
            <person name="Gladieux P."/>
            <person name="Hiltunen Thoren M."/>
            <person name="Johannesson H."/>
        </authorList>
    </citation>
    <scope>NUCLEOTIDE SEQUENCE</scope>
    <source>
        <strain evidence="14">CBS 118394</strain>
    </source>
</reference>
<dbReference type="FunFam" id="3.30.800.10:FF:000009">
    <property type="entry name" value="Phosphatidylinositol 4-phosphate 5-kinase its3"/>
    <property type="match status" value="1"/>
</dbReference>
<accession>A0AAE0IAD6</accession>
<proteinExistence type="predicted"/>
<feature type="compositionally biased region" description="Polar residues" evidence="12">
    <location>
        <begin position="282"/>
        <end position="292"/>
    </location>
</feature>
<comment type="caution">
    <text evidence="14">The sequence shown here is derived from an EMBL/GenBank/DDBJ whole genome shotgun (WGS) entry which is preliminary data.</text>
</comment>
<evidence type="ECO:0000256" key="6">
    <source>
        <dbReference type="ARBA" id="ARBA00022777"/>
    </source>
</evidence>
<feature type="domain" description="PIPK" evidence="13">
    <location>
        <begin position="358"/>
        <end position="768"/>
    </location>
</feature>
<feature type="compositionally biased region" description="Low complexity" evidence="12">
    <location>
        <begin position="784"/>
        <end position="793"/>
    </location>
</feature>
<feature type="compositionally biased region" description="Basic and acidic residues" evidence="12">
    <location>
        <begin position="701"/>
        <end position="710"/>
    </location>
</feature>
<dbReference type="GO" id="GO:0046854">
    <property type="term" value="P:phosphatidylinositol phosphate biosynthetic process"/>
    <property type="evidence" value="ECO:0007669"/>
    <property type="project" value="UniProtKB-ARBA"/>
</dbReference>
<keyword evidence="6 11" id="KW-0418">Kinase</keyword>
<comment type="catalytic activity">
    <reaction evidence="1">
        <text>a 1,2-diacyl-sn-glycero-3-phospho-(1D-myo-inositol 4-phosphate) + ATP = a 1,2-diacyl-sn-glycero-3-phospho-(1D-myo-inositol-4,5-bisphosphate) + ADP + H(+)</text>
        <dbReference type="Rhea" id="RHEA:14425"/>
        <dbReference type="ChEBI" id="CHEBI:15378"/>
        <dbReference type="ChEBI" id="CHEBI:30616"/>
        <dbReference type="ChEBI" id="CHEBI:58178"/>
        <dbReference type="ChEBI" id="CHEBI:58456"/>
        <dbReference type="ChEBI" id="CHEBI:456216"/>
        <dbReference type="EC" id="2.7.1.68"/>
    </reaction>
</comment>
<evidence type="ECO:0000256" key="1">
    <source>
        <dbReference type="ARBA" id="ARBA00000444"/>
    </source>
</evidence>
<feature type="region of interest" description="Disordered" evidence="12">
    <location>
        <begin position="674"/>
        <end position="710"/>
    </location>
</feature>
<evidence type="ECO:0000313" key="15">
    <source>
        <dbReference type="Proteomes" id="UP001283341"/>
    </source>
</evidence>
<keyword evidence="15" id="KW-1185">Reference proteome</keyword>
<dbReference type="SUPFAM" id="SSF56104">
    <property type="entry name" value="SAICAR synthase-like"/>
    <property type="match status" value="1"/>
</dbReference>
<dbReference type="InterPro" id="IPR023610">
    <property type="entry name" value="PInositol-4/5-P-5/4-kinase"/>
</dbReference>
<dbReference type="GO" id="GO:0005524">
    <property type="term" value="F:ATP binding"/>
    <property type="evidence" value="ECO:0007669"/>
    <property type="project" value="UniProtKB-UniRule"/>
</dbReference>
<evidence type="ECO:0000256" key="2">
    <source>
        <dbReference type="ARBA" id="ARBA00012172"/>
    </source>
</evidence>
<dbReference type="Pfam" id="PF01504">
    <property type="entry name" value="PIP5K"/>
    <property type="match status" value="1"/>
</dbReference>
<keyword evidence="3" id="KW-0597">Phosphoprotein</keyword>
<dbReference type="EC" id="2.7.1.68" evidence="2"/>
<name>A0AAE0IAD6_9PEZI</name>
<dbReference type="AlphaFoldDB" id="A0AAE0IAD6"/>
<feature type="compositionally biased region" description="Low complexity" evidence="12">
    <location>
        <begin position="958"/>
        <end position="969"/>
    </location>
</feature>
<dbReference type="GO" id="GO:0016308">
    <property type="term" value="F:1-phosphatidylinositol-4-phosphate 5-kinase activity"/>
    <property type="evidence" value="ECO:0007669"/>
    <property type="project" value="UniProtKB-EC"/>
</dbReference>
<dbReference type="PANTHER" id="PTHR23086:SF8">
    <property type="entry name" value="PHOSPHATIDYLINOSITOL 5-PHOSPHATE 4-KINASE, ISOFORM A"/>
    <property type="match status" value="1"/>
</dbReference>
<feature type="region of interest" description="Disordered" evidence="12">
    <location>
        <begin position="1"/>
        <end position="296"/>
    </location>
</feature>
<dbReference type="InterPro" id="IPR027484">
    <property type="entry name" value="PInositol-4-P-5-kinase_N"/>
</dbReference>
<dbReference type="InterPro" id="IPR027483">
    <property type="entry name" value="PInositol-4-P-4/5-kinase_C_sf"/>
</dbReference>
<feature type="compositionally biased region" description="Low complexity" evidence="12">
    <location>
        <begin position="240"/>
        <end position="257"/>
    </location>
</feature>
<feature type="compositionally biased region" description="Basic and acidic residues" evidence="12">
    <location>
        <begin position="841"/>
        <end position="867"/>
    </location>
</feature>
<sequence>MHLAPEMPSFVPDDNSPVFSQLSGVVHLDPDARFGLSNEKANGHIARQPQSQPSNESFDESSSHSTHTSEASDTRHPVNGDGSPRPTMNSFPNGDTGSGGANGLNQIESISRKPLPNGNSIALPDRTAPTRPPISNRGSAGEDKEAPSPKDAGPRKSTSSAAGASIQQSPVEMYLHQVNKGDVRTVENGTTSPSTSSPEARMSAQASSPVSLAPVPASSDSGLRNQHSPHRFSSPPVYNPLGSSPSSSGVLAPPGAGLKHRHTLEVPKVQPTRGSRDGIDGTFSSGRFSPTASGVRRASLSLARRNTRSLHSDLPRDEVVPDEDALRWAEAYRQKRASKRRRREIEDDDRVLVGTKVDEKHANWVTAYNMLTGIRVSVSRTNAKIDRALTDADFQAKQKSTFDIAGNELIPSAKYDFKFKDYAPWVFRHLRALFRLDPADYLMSLTGKYILSELGSPGKSGSFFYFSRDYKYIIKTIHHAEHKFLRKILKDYYQHVTDNPNTLLSQFYGLHRVKMPYGKKIHFVVMNNLFPPHRDIHQTFDLKGSTIGRDYKEDDLEKNPRATLKDLNWLRRQRHLELGIQKKQLFLHQLQKDVALLKKLHIMDYSLLVGIHDVQRGNEENLRDKTLRVFNPGGESPGEYEPPSVLMRTPSKLENQRKARELRQMIKTERPVPMGETRSRMPDELEEGQNRPGFVFNQDDGGFRATHEDNSPDDEIYYLGVIDCLTHYGIIKKLEHFWKGLSQDKHQISALPPQEYGERFLNFISGVTMSQEEAHRVAREKDAATAAEAAAAAAEDRQRTDSWNNGRQRSSSHIPPVPTHQPPPPPSSLHSGYQSLEIEDTMQRAEHEARKSENHGANEDDVPDKTLRAVVNPPGGTNSPAGNAPKHGQLGPPSPATERRELALSSQTNILPVVEEAAEGGSTGERSRNSHISSTESDSRPLTPAKDGEEMEAGFGNPLLRGPSTRGRGPPTPPKTGYNGHSGGIANNFLLKPDSADSGYGVTGASLNGTNTAGCGGAGGLKSVSGSQKSLGGGRMRTQISRDSLEKALPPLPTATNSSAAAGVV</sequence>
<dbReference type="InterPro" id="IPR002498">
    <property type="entry name" value="PInositol-4-P-4/5-kinase_core"/>
</dbReference>
<dbReference type="EMBL" id="JAUEDM010000003">
    <property type="protein sequence ID" value="KAK3321523.1"/>
    <property type="molecule type" value="Genomic_DNA"/>
</dbReference>
<keyword evidence="4 11" id="KW-0808">Transferase</keyword>
<feature type="compositionally biased region" description="Polar residues" evidence="12">
    <location>
        <begin position="156"/>
        <end position="170"/>
    </location>
</feature>
<dbReference type="CDD" id="cd17303">
    <property type="entry name" value="PIPKc_PIP5K_yeast_like"/>
    <property type="match status" value="1"/>
</dbReference>
<feature type="compositionally biased region" description="Pro residues" evidence="12">
    <location>
        <begin position="815"/>
        <end position="827"/>
    </location>
</feature>
<evidence type="ECO:0000256" key="5">
    <source>
        <dbReference type="ARBA" id="ARBA00022741"/>
    </source>
</evidence>
<evidence type="ECO:0000256" key="11">
    <source>
        <dbReference type="PROSITE-ProRule" id="PRU00781"/>
    </source>
</evidence>
<dbReference type="GO" id="GO:0005886">
    <property type="term" value="C:plasma membrane"/>
    <property type="evidence" value="ECO:0007669"/>
    <property type="project" value="TreeGrafter"/>
</dbReference>
<evidence type="ECO:0000256" key="8">
    <source>
        <dbReference type="ARBA" id="ARBA00078403"/>
    </source>
</evidence>
<evidence type="ECO:0000256" key="7">
    <source>
        <dbReference type="ARBA" id="ARBA00022840"/>
    </source>
</evidence>
<dbReference type="Gene3D" id="3.30.810.10">
    <property type="entry name" value="2-Layer Sandwich"/>
    <property type="match status" value="1"/>
</dbReference>
<evidence type="ECO:0000313" key="14">
    <source>
        <dbReference type="EMBL" id="KAK3321523.1"/>
    </source>
</evidence>
<keyword evidence="5 11" id="KW-0547">Nucleotide-binding</keyword>
<evidence type="ECO:0000256" key="12">
    <source>
        <dbReference type="SAM" id="MobiDB-lite"/>
    </source>
</evidence>
<evidence type="ECO:0000256" key="4">
    <source>
        <dbReference type="ARBA" id="ARBA00022679"/>
    </source>
</evidence>
<feature type="region of interest" description="Disordered" evidence="12">
    <location>
        <begin position="775"/>
        <end position="986"/>
    </location>
</feature>
<dbReference type="PANTHER" id="PTHR23086">
    <property type="entry name" value="PHOSPHATIDYLINOSITOL-4-PHOSPHATE 5-KINASE"/>
    <property type="match status" value="1"/>
</dbReference>
<feature type="compositionally biased region" description="Polar residues" evidence="12">
    <location>
        <begin position="187"/>
        <end position="198"/>
    </location>
</feature>
<feature type="compositionally biased region" description="Low complexity" evidence="12">
    <location>
        <begin position="203"/>
        <end position="221"/>
    </location>
</feature>
<protein>
    <recommendedName>
        <fullName evidence="2">1-phosphatidylinositol-4-phosphate 5-kinase</fullName>
        <ecNumber evidence="2">2.7.1.68</ecNumber>
    </recommendedName>
    <alternativeName>
        <fullName evidence="10">1-phosphatidylinositol 4-phosphate kinase</fullName>
    </alternativeName>
    <alternativeName>
        <fullName evidence="8">Diphosphoinositide kinase</fullName>
    </alternativeName>
    <alternativeName>
        <fullName evidence="9">PIP5K</fullName>
    </alternativeName>
</protein>
<feature type="compositionally biased region" description="Polar residues" evidence="12">
    <location>
        <begin position="86"/>
        <end position="95"/>
    </location>
</feature>
<feature type="compositionally biased region" description="Basic and acidic residues" evidence="12">
    <location>
        <begin position="140"/>
        <end position="154"/>
    </location>
</feature>
<organism evidence="14 15">
    <name type="scientific">Apodospora peruviana</name>
    <dbReference type="NCBI Taxonomy" id="516989"/>
    <lineage>
        <taxon>Eukaryota</taxon>
        <taxon>Fungi</taxon>
        <taxon>Dikarya</taxon>
        <taxon>Ascomycota</taxon>
        <taxon>Pezizomycotina</taxon>
        <taxon>Sordariomycetes</taxon>
        <taxon>Sordariomycetidae</taxon>
        <taxon>Sordariales</taxon>
        <taxon>Lasiosphaeriaceae</taxon>
        <taxon>Apodospora</taxon>
    </lineage>
</organism>
<evidence type="ECO:0000256" key="9">
    <source>
        <dbReference type="ARBA" id="ARBA00080374"/>
    </source>
</evidence>
<gene>
    <name evidence="14" type="ORF">B0H66DRAFT_172905</name>
</gene>